<evidence type="ECO:0000313" key="3">
    <source>
        <dbReference type="Proteomes" id="UP000224567"/>
    </source>
</evidence>
<accession>A0A2G2X800</accession>
<organism evidence="2 3">
    <name type="scientific">Capsicum baccatum</name>
    <name type="common">Peruvian pepper</name>
    <dbReference type="NCBI Taxonomy" id="33114"/>
    <lineage>
        <taxon>Eukaryota</taxon>
        <taxon>Viridiplantae</taxon>
        <taxon>Streptophyta</taxon>
        <taxon>Embryophyta</taxon>
        <taxon>Tracheophyta</taxon>
        <taxon>Spermatophyta</taxon>
        <taxon>Magnoliopsida</taxon>
        <taxon>eudicotyledons</taxon>
        <taxon>Gunneridae</taxon>
        <taxon>Pentapetalae</taxon>
        <taxon>asterids</taxon>
        <taxon>lamiids</taxon>
        <taxon>Solanales</taxon>
        <taxon>Solanaceae</taxon>
        <taxon>Solanoideae</taxon>
        <taxon>Capsiceae</taxon>
        <taxon>Capsicum</taxon>
    </lineage>
</organism>
<dbReference type="OrthoDB" id="2016695at2759"/>
<keyword evidence="1" id="KW-0732">Signal</keyword>
<dbReference type="STRING" id="33114.A0A2G2X800"/>
<proteinExistence type="predicted"/>
<comment type="caution">
    <text evidence="2">The sequence shown here is derived from an EMBL/GenBank/DDBJ whole genome shotgun (WGS) entry which is preliminary data.</text>
</comment>
<reference evidence="2 3" key="1">
    <citation type="journal article" date="2017" name="Genome Biol.">
        <title>New reference genome sequences of hot pepper reveal the massive evolution of plant disease-resistance genes by retroduplication.</title>
        <authorList>
            <person name="Kim S."/>
            <person name="Park J."/>
            <person name="Yeom S.I."/>
            <person name="Kim Y.M."/>
            <person name="Seo E."/>
            <person name="Kim K.T."/>
            <person name="Kim M.S."/>
            <person name="Lee J.M."/>
            <person name="Cheong K."/>
            <person name="Shin H.S."/>
            <person name="Kim S.B."/>
            <person name="Han K."/>
            <person name="Lee J."/>
            <person name="Park M."/>
            <person name="Lee H.A."/>
            <person name="Lee H.Y."/>
            <person name="Lee Y."/>
            <person name="Oh S."/>
            <person name="Lee J.H."/>
            <person name="Choi E."/>
            <person name="Choi E."/>
            <person name="Lee S.E."/>
            <person name="Jeon J."/>
            <person name="Kim H."/>
            <person name="Choi G."/>
            <person name="Song H."/>
            <person name="Lee J."/>
            <person name="Lee S.C."/>
            <person name="Kwon J.K."/>
            <person name="Lee H.Y."/>
            <person name="Koo N."/>
            <person name="Hong Y."/>
            <person name="Kim R.W."/>
            <person name="Kang W.H."/>
            <person name="Huh J.H."/>
            <person name="Kang B.C."/>
            <person name="Yang T.J."/>
            <person name="Lee Y.H."/>
            <person name="Bennetzen J.L."/>
            <person name="Choi D."/>
        </authorList>
    </citation>
    <scope>NUCLEOTIDE SEQUENCE [LARGE SCALE GENOMIC DNA]</scope>
    <source>
        <strain evidence="3">cv. PBC81</strain>
    </source>
</reference>
<name>A0A2G2X800_CAPBA</name>
<keyword evidence="3" id="KW-1185">Reference proteome</keyword>
<feature type="chain" id="PRO_5013612651" evidence="1">
    <location>
        <begin position="28"/>
        <end position="115"/>
    </location>
</feature>
<evidence type="ECO:0000313" key="2">
    <source>
        <dbReference type="EMBL" id="PHT53618.1"/>
    </source>
</evidence>
<feature type="signal peptide" evidence="1">
    <location>
        <begin position="1"/>
        <end position="27"/>
    </location>
</feature>
<dbReference type="EMBL" id="MLFT02000003">
    <property type="protein sequence ID" value="PHT53618.1"/>
    <property type="molecule type" value="Genomic_DNA"/>
</dbReference>
<dbReference type="AlphaFoldDB" id="A0A2G2X800"/>
<dbReference type="Proteomes" id="UP000224567">
    <property type="component" value="Unassembled WGS sequence"/>
</dbReference>
<evidence type="ECO:0000256" key="1">
    <source>
        <dbReference type="SAM" id="SignalP"/>
    </source>
</evidence>
<gene>
    <name evidence="2" type="ORF">CQW23_08080</name>
</gene>
<protein>
    <submittedName>
        <fullName evidence="2">Uncharacterized protein</fullName>
    </submittedName>
</protein>
<sequence length="115" mass="12915">MKILLRLKLVTFLVLEICAFLILGVECEDDDASNFNYGMELVLLITFGKSSFDGPAEDALDALSKPTMDFPSLIVQATIEMMNNYLEGNVKLNLQCKELNGENLNDEKKIHVIMQ</sequence>
<reference evidence="3" key="2">
    <citation type="journal article" date="2017" name="J. Anim. Genet.">
        <title>Multiple reference genome sequences of hot pepper reveal the massive evolution of plant disease resistance genes by retroduplication.</title>
        <authorList>
            <person name="Kim S."/>
            <person name="Park J."/>
            <person name="Yeom S.-I."/>
            <person name="Kim Y.-M."/>
            <person name="Seo E."/>
            <person name="Kim K.-T."/>
            <person name="Kim M.-S."/>
            <person name="Lee J.M."/>
            <person name="Cheong K."/>
            <person name="Shin H.-S."/>
            <person name="Kim S.-B."/>
            <person name="Han K."/>
            <person name="Lee J."/>
            <person name="Park M."/>
            <person name="Lee H.-A."/>
            <person name="Lee H.-Y."/>
            <person name="Lee Y."/>
            <person name="Oh S."/>
            <person name="Lee J.H."/>
            <person name="Choi E."/>
            <person name="Choi E."/>
            <person name="Lee S.E."/>
            <person name="Jeon J."/>
            <person name="Kim H."/>
            <person name="Choi G."/>
            <person name="Song H."/>
            <person name="Lee J."/>
            <person name="Lee S.-C."/>
            <person name="Kwon J.-K."/>
            <person name="Lee H.-Y."/>
            <person name="Koo N."/>
            <person name="Hong Y."/>
            <person name="Kim R.W."/>
            <person name="Kang W.-H."/>
            <person name="Huh J.H."/>
            <person name="Kang B.-C."/>
            <person name="Yang T.-J."/>
            <person name="Lee Y.-H."/>
            <person name="Bennetzen J.L."/>
            <person name="Choi D."/>
        </authorList>
    </citation>
    <scope>NUCLEOTIDE SEQUENCE [LARGE SCALE GENOMIC DNA]</scope>
    <source>
        <strain evidence="3">cv. PBC81</strain>
    </source>
</reference>